<feature type="transmembrane region" description="Helical" evidence="2">
    <location>
        <begin position="140"/>
        <end position="161"/>
    </location>
</feature>
<sequence length="228" mass="25150">MKNLLVCLLLSSFWFLCSWGINSTALLVTQSDDVTVTEGGTAQIQCCWNRNVTRVSINWWKEFSSSYNKTLLNNNSQCENHESTQTVVCCSNWTISNLNISDSGTYICKVSIEIPVLVQSVGNGTRVTVTKIKGGQPASVFSFIILGVLLPLLLIALIYLYTLRKNQGGQGAVIHQTTDLGDTELQMEELGEAGDRSSNSSSRGSTQWCQVQVYESFDYLALPNKEKG</sequence>
<dbReference type="InterPro" id="IPR013783">
    <property type="entry name" value="Ig-like_fold"/>
</dbReference>
<keyword evidence="2" id="KW-0472">Membrane</keyword>
<dbReference type="PANTHER" id="PTHR14334">
    <property type="entry name" value="B-CELL ANTIGEN RECEPTOR COMPLEX-ASSOCIATED PROTEIN"/>
    <property type="match status" value="1"/>
</dbReference>
<dbReference type="Gene3D" id="2.60.40.10">
    <property type="entry name" value="Immunoglobulins"/>
    <property type="match status" value="1"/>
</dbReference>
<evidence type="ECO:0000313" key="5">
    <source>
        <dbReference type="EMBL" id="KAL0970462.1"/>
    </source>
</evidence>
<keyword evidence="2" id="KW-0812">Transmembrane</keyword>
<evidence type="ECO:0000256" key="2">
    <source>
        <dbReference type="SAM" id="Phobius"/>
    </source>
</evidence>
<comment type="caution">
    <text evidence="5">The sequence shown here is derived from an EMBL/GenBank/DDBJ whole genome shotgun (WGS) entry which is preliminary data.</text>
</comment>
<proteinExistence type="predicted"/>
<dbReference type="AlphaFoldDB" id="A0ABD0X3F3"/>
<evidence type="ECO:0000256" key="3">
    <source>
        <dbReference type="SAM" id="SignalP"/>
    </source>
</evidence>
<dbReference type="PROSITE" id="PS50835">
    <property type="entry name" value="IG_LIKE"/>
    <property type="match status" value="1"/>
</dbReference>
<dbReference type="EMBL" id="JAGEUA010000007">
    <property type="protein sequence ID" value="KAL0970462.1"/>
    <property type="molecule type" value="Genomic_DNA"/>
</dbReference>
<evidence type="ECO:0000256" key="1">
    <source>
        <dbReference type="ARBA" id="ARBA00023319"/>
    </source>
</evidence>
<dbReference type="InterPro" id="IPR013106">
    <property type="entry name" value="Ig_V-set"/>
</dbReference>
<feature type="signal peptide" evidence="3">
    <location>
        <begin position="1"/>
        <end position="20"/>
    </location>
</feature>
<dbReference type="InterPro" id="IPR007110">
    <property type="entry name" value="Ig-like_dom"/>
</dbReference>
<evidence type="ECO:0000313" key="6">
    <source>
        <dbReference type="Proteomes" id="UP001557470"/>
    </source>
</evidence>
<keyword evidence="3" id="KW-0732">Signal</keyword>
<keyword evidence="6" id="KW-1185">Reference proteome</keyword>
<name>A0ABD0X3F3_UMBPY</name>
<accession>A0ABD0X3F3</accession>
<gene>
    <name evidence="5" type="ORF">UPYG_G00242300</name>
</gene>
<dbReference type="Pfam" id="PF07686">
    <property type="entry name" value="V-set"/>
    <property type="match status" value="1"/>
</dbReference>
<dbReference type="InterPro" id="IPR003599">
    <property type="entry name" value="Ig_sub"/>
</dbReference>
<dbReference type="SMART" id="SM00409">
    <property type="entry name" value="IG"/>
    <property type="match status" value="1"/>
</dbReference>
<dbReference type="Proteomes" id="UP001557470">
    <property type="component" value="Unassembled WGS sequence"/>
</dbReference>
<feature type="chain" id="PRO_5044808839" description="Ig-like domain-containing protein" evidence="3">
    <location>
        <begin position="21"/>
        <end position="228"/>
    </location>
</feature>
<organism evidence="5 6">
    <name type="scientific">Umbra pygmaea</name>
    <name type="common">Eastern mudminnow</name>
    <dbReference type="NCBI Taxonomy" id="75934"/>
    <lineage>
        <taxon>Eukaryota</taxon>
        <taxon>Metazoa</taxon>
        <taxon>Chordata</taxon>
        <taxon>Craniata</taxon>
        <taxon>Vertebrata</taxon>
        <taxon>Euteleostomi</taxon>
        <taxon>Actinopterygii</taxon>
        <taxon>Neopterygii</taxon>
        <taxon>Teleostei</taxon>
        <taxon>Protacanthopterygii</taxon>
        <taxon>Esociformes</taxon>
        <taxon>Umbridae</taxon>
        <taxon>Umbra</taxon>
    </lineage>
</organism>
<dbReference type="InterPro" id="IPR036179">
    <property type="entry name" value="Ig-like_dom_sf"/>
</dbReference>
<feature type="domain" description="Ig-like" evidence="4">
    <location>
        <begin position="24"/>
        <end position="130"/>
    </location>
</feature>
<evidence type="ECO:0000259" key="4">
    <source>
        <dbReference type="PROSITE" id="PS50835"/>
    </source>
</evidence>
<reference evidence="5 6" key="1">
    <citation type="submission" date="2024-06" db="EMBL/GenBank/DDBJ databases">
        <authorList>
            <person name="Pan Q."/>
            <person name="Wen M."/>
            <person name="Jouanno E."/>
            <person name="Zahm M."/>
            <person name="Klopp C."/>
            <person name="Cabau C."/>
            <person name="Louis A."/>
            <person name="Berthelot C."/>
            <person name="Parey E."/>
            <person name="Roest Crollius H."/>
            <person name="Montfort J."/>
            <person name="Robinson-Rechavi M."/>
            <person name="Bouchez O."/>
            <person name="Lampietro C."/>
            <person name="Lopez Roques C."/>
            <person name="Donnadieu C."/>
            <person name="Postlethwait J."/>
            <person name="Bobe J."/>
            <person name="Verreycken H."/>
            <person name="Guiguen Y."/>
        </authorList>
    </citation>
    <scope>NUCLEOTIDE SEQUENCE [LARGE SCALE GENOMIC DNA]</scope>
    <source>
        <strain evidence="5">Up_M1</strain>
        <tissue evidence="5">Testis</tissue>
    </source>
</reference>
<keyword evidence="1" id="KW-0393">Immunoglobulin domain</keyword>
<keyword evidence="2" id="KW-1133">Transmembrane helix</keyword>
<dbReference type="SUPFAM" id="SSF48726">
    <property type="entry name" value="Immunoglobulin"/>
    <property type="match status" value="1"/>
</dbReference>
<protein>
    <recommendedName>
        <fullName evidence="4">Ig-like domain-containing protein</fullName>
    </recommendedName>
</protein>